<dbReference type="EMBL" id="JACICE010000002">
    <property type="protein sequence ID" value="MBB3776257.1"/>
    <property type="molecule type" value="Genomic_DNA"/>
</dbReference>
<gene>
    <name evidence="2" type="ORF">FHS52_002226</name>
    <name evidence="3" type="ORF">GRI59_08560</name>
</gene>
<comment type="caution">
    <text evidence="3">The sequence shown here is derived from an EMBL/GenBank/DDBJ whole genome shotgun (WGS) entry which is preliminary data.</text>
</comment>
<dbReference type="Pfam" id="PF01322">
    <property type="entry name" value="Cytochrom_C_2"/>
    <property type="match status" value="1"/>
</dbReference>
<feature type="signal peptide" evidence="1">
    <location>
        <begin position="1"/>
        <end position="20"/>
    </location>
</feature>
<evidence type="ECO:0000256" key="1">
    <source>
        <dbReference type="SAM" id="SignalP"/>
    </source>
</evidence>
<keyword evidence="1" id="KW-0732">Signal</keyword>
<dbReference type="Gene3D" id="1.20.120.10">
    <property type="entry name" value="Cytochrome c/b562"/>
    <property type="match status" value="1"/>
</dbReference>
<sequence>MLRRPATRFFVAAALAGVLAACSGEGASDAAPSGDVAAAGEVTPVLKERHDNFEGIGDAFKAVRGELDKDAPDFTLIAAKADDINTRAKLIETHFPAGTSVDDGFKTEALPSIWEKPEEFKAAAQKLVDESAKLVTVAGEGDKAATGAQAMSMGGACKGCHDKFRLDDKK</sequence>
<dbReference type="OrthoDB" id="7596534at2"/>
<reference evidence="3 4" key="1">
    <citation type="submission" date="2019-12" db="EMBL/GenBank/DDBJ databases">
        <title>Genomic-based taxomic classification of the family Erythrobacteraceae.</title>
        <authorList>
            <person name="Xu L."/>
        </authorList>
    </citation>
    <scope>NUCLEOTIDE SEQUENCE [LARGE SCALE GENOMIC DNA]</scope>
    <source>
        <strain evidence="3 4">JCM 10282</strain>
    </source>
</reference>
<protein>
    <submittedName>
        <fullName evidence="2">Cytochrome c556</fullName>
    </submittedName>
</protein>
<dbReference type="InterPro" id="IPR002321">
    <property type="entry name" value="Cyt_c_II"/>
</dbReference>
<feature type="chain" id="PRO_5026061543" evidence="1">
    <location>
        <begin position="21"/>
        <end position="170"/>
    </location>
</feature>
<dbReference type="SUPFAM" id="SSF47175">
    <property type="entry name" value="Cytochromes"/>
    <property type="match status" value="1"/>
</dbReference>
<accession>A0A6I4UIH4</accession>
<dbReference type="GO" id="GO:0020037">
    <property type="term" value="F:heme binding"/>
    <property type="evidence" value="ECO:0007669"/>
    <property type="project" value="InterPro"/>
</dbReference>
<dbReference type="GO" id="GO:0009055">
    <property type="term" value="F:electron transfer activity"/>
    <property type="evidence" value="ECO:0007669"/>
    <property type="project" value="InterPro"/>
</dbReference>
<dbReference type="AlphaFoldDB" id="A0A6I4UIH4"/>
<evidence type="ECO:0000313" key="4">
    <source>
        <dbReference type="Proteomes" id="UP000430021"/>
    </source>
</evidence>
<dbReference type="Proteomes" id="UP000548685">
    <property type="component" value="Unassembled WGS sequence"/>
</dbReference>
<dbReference type="PROSITE" id="PS51257">
    <property type="entry name" value="PROKAR_LIPOPROTEIN"/>
    <property type="match status" value="1"/>
</dbReference>
<dbReference type="Proteomes" id="UP000430021">
    <property type="component" value="Unassembled WGS sequence"/>
</dbReference>
<keyword evidence="5" id="KW-1185">Reference proteome</keyword>
<dbReference type="PROSITE" id="PS51009">
    <property type="entry name" value="CYTCII"/>
    <property type="match status" value="1"/>
</dbReference>
<dbReference type="InterPro" id="IPR015984">
    <property type="entry name" value="Cyt_c_prime_subgr"/>
</dbReference>
<organism evidence="3 4">
    <name type="scientific">Erythrobacter ramosus</name>
    <dbReference type="NCBI Taxonomy" id="35811"/>
    <lineage>
        <taxon>Bacteria</taxon>
        <taxon>Pseudomonadati</taxon>
        <taxon>Pseudomonadota</taxon>
        <taxon>Alphaproteobacteria</taxon>
        <taxon>Sphingomonadales</taxon>
        <taxon>Erythrobacteraceae</taxon>
        <taxon>Erythrobacter/Porphyrobacter group</taxon>
        <taxon>Erythrobacter</taxon>
    </lineage>
</organism>
<evidence type="ECO:0000313" key="2">
    <source>
        <dbReference type="EMBL" id="MBB3776257.1"/>
    </source>
</evidence>
<reference evidence="2 5" key="2">
    <citation type="submission" date="2020-08" db="EMBL/GenBank/DDBJ databases">
        <title>Genomic Encyclopedia of Type Strains, Phase IV (KMG-IV): sequencing the most valuable type-strain genomes for metagenomic binning, comparative biology and taxonomic classification.</title>
        <authorList>
            <person name="Goeker M."/>
        </authorList>
    </citation>
    <scope>NUCLEOTIDE SEQUENCE [LARGE SCALE GENOMIC DNA]</scope>
    <source>
        <strain evidence="2 5">DSM 8510</strain>
    </source>
</reference>
<dbReference type="InterPro" id="IPR010980">
    <property type="entry name" value="Cyt_c/b562"/>
</dbReference>
<dbReference type="PRINTS" id="PR00608">
    <property type="entry name" value="CYTCHROMECII"/>
</dbReference>
<dbReference type="RefSeq" id="WP_160760791.1">
    <property type="nucleotide sequence ID" value="NZ_BAAADZ010000010.1"/>
</dbReference>
<dbReference type="GO" id="GO:0022900">
    <property type="term" value="P:electron transport chain"/>
    <property type="evidence" value="ECO:0007669"/>
    <property type="project" value="InterPro"/>
</dbReference>
<dbReference type="GO" id="GO:0005506">
    <property type="term" value="F:iron ion binding"/>
    <property type="evidence" value="ECO:0007669"/>
    <property type="project" value="InterPro"/>
</dbReference>
<evidence type="ECO:0000313" key="3">
    <source>
        <dbReference type="EMBL" id="MXP38660.1"/>
    </source>
</evidence>
<name>A0A6I4UIH4_9SPHN</name>
<evidence type="ECO:0000313" key="5">
    <source>
        <dbReference type="Proteomes" id="UP000548685"/>
    </source>
</evidence>
<dbReference type="EMBL" id="WTYB01000002">
    <property type="protein sequence ID" value="MXP38660.1"/>
    <property type="molecule type" value="Genomic_DNA"/>
</dbReference>
<proteinExistence type="predicted"/>